<dbReference type="Gene3D" id="2.30.30.280">
    <property type="entry name" value="Adenine nucleotide alpha hydrolases-like domains"/>
    <property type="match status" value="1"/>
</dbReference>
<dbReference type="PANTHER" id="PTHR11933">
    <property type="entry name" value="TRNA 5-METHYLAMINOMETHYL-2-THIOURIDYLATE -METHYLTRANSFERASE"/>
    <property type="match status" value="1"/>
</dbReference>
<evidence type="ECO:0000256" key="3">
    <source>
        <dbReference type="ARBA" id="ARBA00022694"/>
    </source>
</evidence>
<dbReference type="InterPro" id="IPR023382">
    <property type="entry name" value="MnmA-like_central_sf"/>
</dbReference>
<evidence type="ECO:0000256" key="4">
    <source>
        <dbReference type="ARBA" id="ARBA00022741"/>
    </source>
</evidence>
<evidence type="ECO:0000313" key="10">
    <source>
        <dbReference type="EMBL" id="CAB4749490.1"/>
    </source>
</evidence>
<dbReference type="InterPro" id="IPR046885">
    <property type="entry name" value="MnmA-like_C"/>
</dbReference>
<gene>
    <name evidence="10" type="ORF">UFOPK2754_01720</name>
</gene>
<dbReference type="Gene3D" id="3.40.50.620">
    <property type="entry name" value="HUPs"/>
    <property type="match status" value="1"/>
</dbReference>
<evidence type="ECO:0000256" key="7">
    <source>
        <dbReference type="ARBA" id="ARBA00023157"/>
    </source>
</evidence>
<keyword evidence="4" id="KW-0547">Nucleotide-binding</keyword>
<evidence type="ECO:0000256" key="6">
    <source>
        <dbReference type="ARBA" id="ARBA00022884"/>
    </source>
</evidence>
<dbReference type="InterPro" id="IPR046884">
    <property type="entry name" value="MnmA-like_central"/>
</dbReference>
<keyword evidence="1" id="KW-0820">tRNA-binding</keyword>
<proteinExistence type="inferred from homology"/>
<evidence type="ECO:0000256" key="2">
    <source>
        <dbReference type="ARBA" id="ARBA00022679"/>
    </source>
</evidence>
<accession>A0A6J6TPZ0</accession>
<name>A0A6J6TPZ0_9ZZZZ</name>
<sequence>MSTVAPEVLVAMSGGVDSSVAASILLGQGYRVVGVTMKLWGGESDTGCCSVSDVDDARRVAQQIGIDHHVFNFGDDFERHVVAPYVDAYAAGRTPNPCIECNRHLKFDRLLHRASMLGIELVATGHHARIVTEADGTRRVARGADRAKDQSYVLHMLGQAQLARLLFPLGDTTKDHVRAQARAQGLRTAAKPDSQDVCFITSAAGRQGFLERRHLPLTPGRVVDGTGAVVGAVPAVELVTIGQRKNLGMAGGTREPRYAIDVDLPTATITIGERRDLDRSTVTLDDVAWSASPFAGQVRAQVSAHGDAHPATFDPGAATLTWLEPRRRVAPGQAVVLYDAVTGCVVLGGGTAQ</sequence>
<dbReference type="SUPFAM" id="SSF52402">
    <property type="entry name" value="Adenine nucleotide alpha hydrolases-like"/>
    <property type="match status" value="1"/>
</dbReference>
<dbReference type="EMBL" id="CAEZYR010000061">
    <property type="protein sequence ID" value="CAB4749490.1"/>
    <property type="molecule type" value="Genomic_DNA"/>
</dbReference>
<organism evidence="10">
    <name type="scientific">freshwater metagenome</name>
    <dbReference type="NCBI Taxonomy" id="449393"/>
    <lineage>
        <taxon>unclassified sequences</taxon>
        <taxon>metagenomes</taxon>
        <taxon>ecological metagenomes</taxon>
    </lineage>
</organism>
<feature type="domain" description="tRNA-specific 2-thiouridylase MnmA-like central" evidence="9">
    <location>
        <begin position="209"/>
        <end position="272"/>
    </location>
</feature>
<keyword evidence="2" id="KW-0808">Transferase</keyword>
<dbReference type="InterPro" id="IPR004506">
    <property type="entry name" value="MnmA-like"/>
</dbReference>
<evidence type="ECO:0000256" key="5">
    <source>
        <dbReference type="ARBA" id="ARBA00022840"/>
    </source>
</evidence>
<keyword evidence="6" id="KW-0694">RNA-binding</keyword>
<dbReference type="GO" id="GO:0000049">
    <property type="term" value="F:tRNA binding"/>
    <property type="evidence" value="ECO:0007669"/>
    <property type="project" value="UniProtKB-KW"/>
</dbReference>
<dbReference type="AlphaFoldDB" id="A0A6J6TPZ0"/>
<dbReference type="Pfam" id="PF20259">
    <property type="entry name" value="tRNA_Me_trans_M"/>
    <property type="match status" value="1"/>
</dbReference>
<dbReference type="GO" id="GO:0016783">
    <property type="term" value="F:sulfurtransferase activity"/>
    <property type="evidence" value="ECO:0007669"/>
    <property type="project" value="InterPro"/>
</dbReference>
<dbReference type="Pfam" id="PF20258">
    <property type="entry name" value="tRNA_Me_trans_C"/>
    <property type="match status" value="1"/>
</dbReference>
<dbReference type="PANTHER" id="PTHR11933:SF5">
    <property type="entry name" value="MITOCHONDRIAL TRNA-SPECIFIC 2-THIOURIDYLASE 1"/>
    <property type="match status" value="1"/>
</dbReference>
<dbReference type="NCBIfam" id="NF001138">
    <property type="entry name" value="PRK00143.1"/>
    <property type="match status" value="1"/>
</dbReference>
<evidence type="ECO:0000256" key="1">
    <source>
        <dbReference type="ARBA" id="ARBA00022555"/>
    </source>
</evidence>
<evidence type="ECO:0000259" key="9">
    <source>
        <dbReference type="Pfam" id="PF20259"/>
    </source>
</evidence>
<feature type="domain" description="tRNA-specific 2-thiouridylase MnmA-like C-terminal" evidence="8">
    <location>
        <begin position="283"/>
        <end position="351"/>
    </location>
</feature>
<dbReference type="FunFam" id="3.40.50.620:FF:000115">
    <property type="entry name" value="tRNA-specific 2-thiouridylase MnmA"/>
    <property type="match status" value="1"/>
</dbReference>
<keyword evidence="3" id="KW-0819">tRNA processing</keyword>
<reference evidence="10" key="1">
    <citation type="submission" date="2020-05" db="EMBL/GenBank/DDBJ databases">
        <authorList>
            <person name="Chiriac C."/>
            <person name="Salcher M."/>
            <person name="Ghai R."/>
            <person name="Kavagutti S V."/>
        </authorList>
    </citation>
    <scope>NUCLEOTIDE SEQUENCE</scope>
</reference>
<keyword evidence="7" id="KW-1015">Disulfide bond</keyword>
<dbReference type="CDD" id="cd01998">
    <property type="entry name" value="MnmA_TRMU-like"/>
    <property type="match status" value="1"/>
</dbReference>
<dbReference type="HAMAP" id="MF_00144">
    <property type="entry name" value="tRNA_thiouridyl_MnmA"/>
    <property type="match status" value="1"/>
</dbReference>
<dbReference type="GO" id="GO:0002143">
    <property type="term" value="P:tRNA wobble position uridine thiolation"/>
    <property type="evidence" value="ECO:0007669"/>
    <property type="project" value="TreeGrafter"/>
</dbReference>
<evidence type="ECO:0000259" key="8">
    <source>
        <dbReference type="Pfam" id="PF20258"/>
    </source>
</evidence>
<keyword evidence="5" id="KW-0067">ATP-binding</keyword>
<dbReference type="InterPro" id="IPR014729">
    <property type="entry name" value="Rossmann-like_a/b/a_fold"/>
</dbReference>
<dbReference type="Pfam" id="PF03054">
    <property type="entry name" value="tRNA_Me_trans"/>
    <property type="match status" value="1"/>
</dbReference>
<dbReference type="Gene3D" id="2.40.30.10">
    <property type="entry name" value="Translation factors"/>
    <property type="match status" value="1"/>
</dbReference>
<dbReference type="GO" id="GO:0005524">
    <property type="term" value="F:ATP binding"/>
    <property type="evidence" value="ECO:0007669"/>
    <property type="project" value="UniProtKB-KW"/>
</dbReference>
<dbReference type="NCBIfam" id="TIGR00420">
    <property type="entry name" value="trmU"/>
    <property type="match status" value="1"/>
</dbReference>
<protein>
    <submittedName>
        <fullName evidence="10">Unannotated protein</fullName>
    </submittedName>
</protein>